<dbReference type="GO" id="GO:0016740">
    <property type="term" value="F:transferase activity"/>
    <property type="evidence" value="ECO:0007669"/>
    <property type="project" value="UniProtKB-KW"/>
</dbReference>
<accession>A0ABV9YZK0</accession>
<name>A0ABV9YZK0_9HYPH</name>
<comment type="similarity">
    <text evidence="2">Belongs to the CDP-alcohol phosphatidyltransferase class-I family.</text>
</comment>
<sequence>MTVASEPSSLGLSTGAALTIGALATPLLGLLSGLAVHGLLVSLFVFVGVGIAVSLAIPLGLPLGLANAITLFRAILTSVLAGLSVQFSIVTEPAAGILPVAIAAFALATDGLDGWIARRSNTISEFGARFDMEVDAFLILVLSVLCLVLGKAGAWILAAGLLRYAFVIAGIVWPALTAPLFPSFRRKAVCVMQVCALIVMLLLEPPLANAIGAITLGALVLSFAIDTAWLLRRTAPAL</sequence>
<evidence type="ECO:0000256" key="2">
    <source>
        <dbReference type="RuleBase" id="RU003750"/>
    </source>
</evidence>
<dbReference type="RefSeq" id="WP_114957144.1">
    <property type="nucleotide sequence ID" value="NZ_JBHSJF010000004.1"/>
</dbReference>
<keyword evidence="1 2" id="KW-0808">Transferase</keyword>
<evidence type="ECO:0000313" key="4">
    <source>
        <dbReference type="EMBL" id="MFC5067243.1"/>
    </source>
</evidence>
<protein>
    <submittedName>
        <fullName evidence="4">CDP-alcohol phosphatidyltransferase family protein</fullName>
        <ecNumber evidence="4">2.7.8.-</ecNumber>
    </submittedName>
</protein>
<comment type="caution">
    <text evidence="4">The sequence shown here is derived from an EMBL/GenBank/DDBJ whole genome shotgun (WGS) entry which is preliminary data.</text>
</comment>
<feature type="transmembrane region" description="Helical" evidence="3">
    <location>
        <begin position="71"/>
        <end position="90"/>
    </location>
</feature>
<dbReference type="PROSITE" id="PS00379">
    <property type="entry name" value="CDP_ALCOHOL_P_TRANSF"/>
    <property type="match status" value="1"/>
</dbReference>
<dbReference type="EC" id="2.7.8.-" evidence="4"/>
<gene>
    <name evidence="4" type="ORF">ACFPFW_04345</name>
</gene>
<keyword evidence="3" id="KW-0812">Transmembrane</keyword>
<reference evidence="5" key="1">
    <citation type="journal article" date="2019" name="Int. J. Syst. Evol. Microbiol.">
        <title>The Global Catalogue of Microorganisms (GCM) 10K type strain sequencing project: providing services to taxonomists for standard genome sequencing and annotation.</title>
        <authorList>
            <consortium name="The Broad Institute Genomics Platform"/>
            <consortium name="The Broad Institute Genome Sequencing Center for Infectious Disease"/>
            <person name="Wu L."/>
            <person name="Ma J."/>
        </authorList>
    </citation>
    <scope>NUCLEOTIDE SEQUENCE [LARGE SCALE GENOMIC DNA]</scope>
    <source>
        <strain evidence="5">CGMCC 1.16444</strain>
    </source>
</reference>
<dbReference type="InterPro" id="IPR048254">
    <property type="entry name" value="CDP_ALCOHOL_P_TRANSF_CS"/>
</dbReference>
<evidence type="ECO:0000256" key="3">
    <source>
        <dbReference type="SAM" id="Phobius"/>
    </source>
</evidence>
<dbReference type="Proteomes" id="UP001595796">
    <property type="component" value="Unassembled WGS sequence"/>
</dbReference>
<feature type="transmembrane region" description="Helical" evidence="3">
    <location>
        <begin position="34"/>
        <end position="59"/>
    </location>
</feature>
<evidence type="ECO:0000256" key="1">
    <source>
        <dbReference type="ARBA" id="ARBA00022679"/>
    </source>
</evidence>
<dbReference type="InterPro" id="IPR000462">
    <property type="entry name" value="CDP-OH_P_trans"/>
</dbReference>
<organism evidence="4 5">
    <name type="scientific">Flaviflagellibacter deserti</name>
    <dbReference type="NCBI Taxonomy" id="2267266"/>
    <lineage>
        <taxon>Bacteria</taxon>
        <taxon>Pseudomonadati</taxon>
        <taxon>Pseudomonadota</taxon>
        <taxon>Alphaproteobacteria</taxon>
        <taxon>Hyphomicrobiales</taxon>
        <taxon>Flaviflagellibacter</taxon>
    </lineage>
</organism>
<proteinExistence type="inferred from homology"/>
<dbReference type="InterPro" id="IPR043130">
    <property type="entry name" value="CDP-OH_PTrfase_TM_dom"/>
</dbReference>
<feature type="transmembrane region" description="Helical" evidence="3">
    <location>
        <begin position="137"/>
        <end position="158"/>
    </location>
</feature>
<keyword evidence="3" id="KW-0472">Membrane</keyword>
<dbReference type="Gene3D" id="1.20.120.1760">
    <property type="match status" value="1"/>
</dbReference>
<keyword evidence="5" id="KW-1185">Reference proteome</keyword>
<evidence type="ECO:0000313" key="5">
    <source>
        <dbReference type="Proteomes" id="UP001595796"/>
    </source>
</evidence>
<feature type="transmembrane region" description="Helical" evidence="3">
    <location>
        <begin position="164"/>
        <end position="181"/>
    </location>
</feature>
<dbReference type="EMBL" id="JBHSJF010000004">
    <property type="protein sequence ID" value="MFC5067243.1"/>
    <property type="molecule type" value="Genomic_DNA"/>
</dbReference>
<feature type="transmembrane region" description="Helical" evidence="3">
    <location>
        <begin position="96"/>
        <end position="116"/>
    </location>
</feature>
<dbReference type="Pfam" id="PF01066">
    <property type="entry name" value="CDP-OH_P_transf"/>
    <property type="match status" value="1"/>
</dbReference>
<keyword evidence="3" id="KW-1133">Transmembrane helix</keyword>